<evidence type="ECO:0000313" key="5">
    <source>
        <dbReference type="Proteomes" id="UP000238164"/>
    </source>
</evidence>
<evidence type="ECO:0000259" key="3">
    <source>
        <dbReference type="Pfam" id="PF08327"/>
    </source>
</evidence>
<keyword evidence="5" id="KW-1185">Reference proteome</keyword>
<gene>
    <name evidence="4" type="ORF">MPLG2_0035</name>
</gene>
<dbReference type="Proteomes" id="UP000238164">
    <property type="component" value="Chromosome 1"/>
</dbReference>
<feature type="region of interest" description="Disordered" evidence="2">
    <location>
        <begin position="210"/>
        <end position="277"/>
    </location>
</feature>
<organism evidence="4 5">
    <name type="scientific">Micropruina glycogenica</name>
    <dbReference type="NCBI Taxonomy" id="75385"/>
    <lineage>
        <taxon>Bacteria</taxon>
        <taxon>Bacillati</taxon>
        <taxon>Actinomycetota</taxon>
        <taxon>Actinomycetes</taxon>
        <taxon>Propionibacteriales</taxon>
        <taxon>Nocardioidaceae</taxon>
        <taxon>Micropruina</taxon>
    </lineage>
</organism>
<feature type="compositionally biased region" description="Polar residues" evidence="2">
    <location>
        <begin position="211"/>
        <end position="233"/>
    </location>
</feature>
<dbReference type="OrthoDB" id="268331at2"/>
<name>A0A2N9JA43_9ACTN</name>
<dbReference type="Gene3D" id="3.30.530.20">
    <property type="match status" value="1"/>
</dbReference>
<dbReference type="InterPro" id="IPR023393">
    <property type="entry name" value="START-like_dom_sf"/>
</dbReference>
<dbReference type="KEGG" id="mgg:MPLG2_0035"/>
<sequence length="277" mass="30061">MTPLHRQIVVAATAGRAFAVFTTEIGLWWPLERFSVGGAGSSVEFKNGRLVETAADGDTHEWGEVTAWEPPERLAFSWHPGRPDEPASHVEVTFVELADGTTLVTLTHTGWERLAEPAAAREEYRNGWPLVMARLGDAIGTEPAAPTVAAWFALRHTSNLTPELSVFADDRFAGTWPFCSGSTAVAGSWRPVRWAIRTVPGSRWRGCRVTRSASWSRPPTNRTRASPKDSSTCWCGPGKSGSPRPRSADPMVELVQEPGRTGRDKSCGTGSRGAQAP</sequence>
<evidence type="ECO:0000313" key="4">
    <source>
        <dbReference type="EMBL" id="SPD85071.1"/>
    </source>
</evidence>
<protein>
    <recommendedName>
        <fullName evidence="3">Activator of Hsp90 ATPase homologue 1/2-like C-terminal domain-containing protein</fullName>
    </recommendedName>
</protein>
<dbReference type="InterPro" id="IPR013538">
    <property type="entry name" value="ASHA1/2-like_C"/>
</dbReference>
<proteinExistence type="inferred from homology"/>
<dbReference type="AlphaFoldDB" id="A0A2N9JA43"/>
<evidence type="ECO:0000256" key="2">
    <source>
        <dbReference type="SAM" id="MobiDB-lite"/>
    </source>
</evidence>
<feature type="domain" description="Activator of Hsp90 ATPase homologue 1/2-like C-terminal" evidence="3">
    <location>
        <begin position="12"/>
        <end position="137"/>
    </location>
</feature>
<reference evidence="4 5" key="1">
    <citation type="submission" date="2018-02" db="EMBL/GenBank/DDBJ databases">
        <authorList>
            <person name="Cohen D.B."/>
            <person name="Kent A.D."/>
        </authorList>
    </citation>
    <scope>NUCLEOTIDE SEQUENCE [LARGE SCALE GENOMIC DNA]</scope>
    <source>
        <strain evidence="4">1</strain>
    </source>
</reference>
<dbReference type="RefSeq" id="WP_105184393.1">
    <property type="nucleotide sequence ID" value="NZ_BAAAGO010000016.1"/>
</dbReference>
<evidence type="ECO:0000256" key="1">
    <source>
        <dbReference type="ARBA" id="ARBA00006817"/>
    </source>
</evidence>
<dbReference type="SUPFAM" id="SSF55961">
    <property type="entry name" value="Bet v1-like"/>
    <property type="match status" value="1"/>
</dbReference>
<dbReference type="EMBL" id="LT985188">
    <property type="protein sequence ID" value="SPD85071.1"/>
    <property type="molecule type" value="Genomic_DNA"/>
</dbReference>
<dbReference type="Pfam" id="PF08327">
    <property type="entry name" value="AHSA1"/>
    <property type="match status" value="1"/>
</dbReference>
<comment type="similarity">
    <text evidence="1">Belongs to the AHA1 family.</text>
</comment>
<accession>A0A2N9JA43</accession>